<organism evidence="1">
    <name type="scientific">Vigna angularis var. angularis</name>
    <dbReference type="NCBI Taxonomy" id="157739"/>
    <lineage>
        <taxon>Eukaryota</taxon>
        <taxon>Viridiplantae</taxon>
        <taxon>Streptophyta</taxon>
        <taxon>Embryophyta</taxon>
        <taxon>Tracheophyta</taxon>
        <taxon>Spermatophyta</taxon>
        <taxon>Magnoliopsida</taxon>
        <taxon>eudicotyledons</taxon>
        <taxon>Gunneridae</taxon>
        <taxon>Pentapetalae</taxon>
        <taxon>rosids</taxon>
        <taxon>fabids</taxon>
        <taxon>Fabales</taxon>
        <taxon>Fabaceae</taxon>
        <taxon>Papilionoideae</taxon>
        <taxon>50 kb inversion clade</taxon>
        <taxon>NPAAA clade</taxon>
        <taxon>indigoferoid/millettioid clade</taxon>
        <taxon>Phaseoleae</taxon>
        <taxon>Vigna</taxon>
    </lineage>
</organism>
<gene>
    <name evidence="1" type="primary">Vigan.UMG002200</name>
    <name evidence="1" type="ORF">VIGAN_UM002200</name>
</gene>
<proteinExistence type="predicted"/>
<evidence type="ECO:0000313" key="1">
    <source>
        <dbReference type="EMBL" id="BAU03031.1"/>
    </source>
</evidence>
<reference evidence="1" key="1">
    <citation type="journal article" date="2015" name="Sci. Rep.">
        <title>The power of single molecule real-time sequencing technology in the de novo assembly of a eukaryotic genome.</title>
        <authorList>
            <person name="Sakai H."/>
            <person name="Naito K."/>
            <person name="Ogiso-Tanaka E."/>
            <person name="Takahashi Y."/>
            <person name="Iseki K."/>
            <person name="Muto C."/>
            <person name="Satou K."/>
            <person name="Teruya K."/>
            <person name="Shiroma A."/>
            <person name="Shimoji M."/>
            <person name="Hirano T."/>
            <person name="Itoh T."/>
            <person name="Kaga A."/>
            <person name="Tomooka N."/>
        </authorList>
    </citation>
    <scope>NUCLEOTIDE SEQUENCE</scope>
</reference>
<sequence>DLICVLMNQKLSTIVLAPLYHSQSHFCFWLQATEKKEKRMVTLVGMQIFFYDWINCVWDNITRANGSNRWRILFDLGE</sequence>
<dbReference type="EMBL" id="AP015047">
    <property type="protein sequence ID" value="BAU03031.1"/>
    <property type="molecule type" value="Genomic_DNA"/>
</dbReference>
<accession>A0A0S3TCZ9</accession>
<protein>
    <submittedName>
        <fullName evidence="1">Uncharacterized protein</fullName>
    </submittedName>
</protein>
<name>A0A0S3TCZ9_PHAAN</name>
<dbReference type="AlphaFoldDB" id="A0A0S3TCZ9"/>
<feature type="non-terminal residue" evidence="1">
    <location>
        <position position="1"/>
    </location>
</feature>